<evidence type="ECO:0000313" key="2">
    <source>
        <dbReference type="Proteomes" id="UP000287033"/>
    </source>
</evidence>
<proteinExistence type="predicted"/>
<comment type="caution">
    <text evidence="1">The sequence shown here is derived from an EMBL/GenBank/DDBJ whole genome shotgun (WGS) entry which is preliminary data.</text>
</comment>
<accession>A0A401TMZ2</accession>
<protein>
    <submittedName>
        <fullName evidence="1">Uncharacterized protein</fullName>
    </submittedName>
</protein>
<organism evidence="1 2">
    <name type="scientific">Chiloscyllium punctatum</name>
    <name type="common">Brownbanded bambooshark</name>
    <name type="synonym">Hemiscyllium punctatum</name>
    <dbReference type="NCBI Taxonomy" id="137246"/>
    <lineage>
        <taxon>Eukaryota</taxon>
        <taxon>Metazoa</taxon>
        <taxon>Chordata</taxon>
        <taxon>Craniata</taxon>
        <taxon>Vertebrata</taxon>
        <taxon>Chondrichthyes</taxon>
        <taxon>Elasmobranchii</taxon>
        <taxon>Galeomorphii</taxon>
        <taxon>Galeoidea</taxon>
        <taxon>Orectolobiformes</taxon>
        <taxon>Hemiscylliidae</taxon>
        <taxon>Chiloscyllium</taxon>
    </lineage>
</organism>
<dbReference type="Proteomes" id="UP000287033">
    <property type="component" value="Unassembled WGS sequence"/>
</dbReference>
<dbReference type="EMBL" id="BEZZ01129095">
    <property type="protein sequence ID" value="GCC43982.1"/>
    <property type="molecule type" value="Genomic_DNA"/>
</dbReference>
<name>A0A401TMZ2_CHIPU</name>
<feature type="non-terminal residue" evidence="1">
    <location>
        <position position="51"/>
    </location>
</feature>
<dbReference type="AlphaFoldDB" id="A0A401TMZ2"/>
<keyword evidence="2" id="KW-1185">Reference proteome</keyword>
<evidence type="ECO:0000313" key="1">
    <source>
        <dbReference type="EMBL" id="GCC43982.1"/>
    </source>
</evidence>
<gene>
    <name evidence="1" type="ORF">chiPu_0028328</name>
</gene>
<reference evidence="1 2" key="1">
    <citation type="journal article" date="2018" name="Nat. Ecol. Evol.">
        <title>Shark genomes provide insights into elasmobranch evolution and the origin of vertebrates.</title>
        <authorList>
            <person name="Hara Y"/>
            <person name="Yamaguchi K"/>
            <person name="Onimaru K"/>
            <person name="Kadota M"/>
            <person name="Koyanagi M"/>
            <person name="Keeley SD"/>
            <person name="Tatsumi K"/>
            <person name="Tanaka K"/>
            <person name="Motone F"/>
            <person name="Kageyama Y"/>
            <person name="Nozu R"/>
            <person name="Adachi N"/>
            <person name="Nishimura O"/>
            <person name="Nakagawa R"/>
            <person name="Tanegashima C"/>
            <person name="Kiyatake I"/>
            <person name="Matsumoto R"/>
            <person name="Murakumo K"/>
            <person name="Nishida K"/>
            <person name="Terakita A"/>
            <person name="Kuratani S"/>
            <person name="Sato K"/>
            <person name="Hyodo S Kuraku.S."/>
        </authorList>
    </citation>
    <scope>NUCLEOTIDE SEQUENCE [LARGE SCALE GENOMIC DNA]</scope>
</reference>
<sequence length="51" mass="5735">MEYGDSGLVWSVVTAAWYGVCWQWPDMECDDSGLVLAVVALAWIGVWWQSP</sequence>